<evidence type="ECO:0000313" key="4">
    <source>
        <dbReference type="EMBL" id="KAE8417600.1"/>
    </source>
</evidence>
<protein>
    <recommendedName>
        <fullName evidence="3">CCHC-type domain-containing protein</fullName>
    </recommendedName>
</protein>
<dbReference type="PROSITE" id="PS50158">
    <property type="entry name" value="ZF_CCHC"/>
    <property type="match status" value="1"/>
</dbReference>
<dbReference type="Proteomes" id="UP000325395">
    <property type="component" value="Unassembled WGS sequence"/>
</dbReference>
<accession>A0ABQ6WKG3</accession>
<feature type="compositionally biased region" description="Basic and acidic residues" evidence="2">
    <location>
        <begin position="72"/>
        <end position="87"/>
    </location>
</feature>
<proteinExistence type="predicted"/>
<dbReference type="SUPFAM" id="SSF57756">
    <property type="entry name" value="Retrovirus zinc finger-like domains"/>
    <property type="match status" value="1"/>
</dbReference>
<sequence>MVRDNNMEWRRCHVCWERGHISMDCPVRQGLLHLANMAAELNDRIRRPVPIRVYRVNTHRRHYRPPRRRHGREQNSERNHTGRHEQPPRPAHVNSELNHEDRGPYHRDVHNSRPARPPADNKENIRPVPPANPAHLQTSVAYDRHDLNMRVDSSIAAPGSSALATDTKMESESGNPIEHSDNPTSDYLQTSGAVDVQTTCSDTLATSSESGTRENLPSLSFNVSGDIVMTGESQAVVDDYCSELFTIV</sequence>
<evidence type="ECO:0000256" key="1">
    <source>
        <dbReference type="PROSITE-ProRule" id="PRU00047"/>
    </source>
</evidence>
<feature type="region of interest" description="Disordered" evidence="2">
    <location>
        <begin position="56"/>
        <end position="134"/>
    </location>
</feature>
<organism evidence="4 5">
    <name type="scientific">Aspergillus pseudocaelatus</name>
    <dbReference type="NCBI Taxonomy" id="1825620"/>
    <lineage>
        <taxon>Eukaryota</taxon>
        <taxon>Fungi</taxon>
        <taxon>Dikarya</taxon>
        <taxon>Ascomycota</taxon>
        <taxon>Pezizomycotina</taxon>
        <taxon>Eurotiomycetes</taxon>
        <taxon>Eurotiomycetidae</taxon>
        <taxon>Eurotiales</taxon>
        <taxon>Aspergillaceae</taxon>
        <taxon>Aspergillus</taxon>
        <taxon>Aspergillus subgen. Circumdati</taxon>
    </lineage>
</organism>
<name>A0ABQ6WKG3_9EURO</name>
<feature type="compositionally biased region" description="Basic residues" evidence="2">
    <location>
        <begin position="57"/>
        <end position="71"/>
    </location>
</feature>
<dbReference type="InterPro" id="IPR036875">
    <property type="entry name" value="Znf_CCHC_sf"/>
</dbReference>
<keyword evidence="1" id="KW-0863">Zinc-finger</keyword>
<evidence type="ECO:0000256" key="2">
    <source>
        <dbReference type="SAM" id="MobiDB-lite"/>
    </source>
</evidence>
<feature type="compositionally biased region" description="Basic and acidic residues" evidence="2">
    <location>
        <begin position="97"/>
        <end position="111"/>
    </location>
</feature>
<gene>
    <name evidence="4" type="ORF">BDV36DRAFT_295994</name>
</gene>
<evidence type="ECO:0000313" key="5">
    <source>
        <dbReference type="Proteomes" id="UP000325395"/>
    </source>
</evidence>
<reference evidence="4 5" key="1">
    <citation type="submission" date="2019-04" db="EMBL/GenBank/DDBJ databases">
        <authorList>
            <consortium name="DOE Joint Genome Institute"/>
            <person name="Mondo S."/>
            <person name="Kjaerbolling I."/>
            <person name="Vesth T."/>
            <person name="Frisvad J.C."/>
            <person name="Nybo J.L."/>
            <person name="Theobald S."/>
            <person name="Kildgaard S."/>
            <person name="Isbrandt T."/>
            <person name="Kuo A."/>
            <person name="Sato A."/>
            <person name="Lyhne E.K."/>
            <person name="Kogle M.E."/>
            <person name="Wiebenga A."/>
            <person name="Kun R.S."/>
            <person name="Lubbers R.J."/>
            <person name="Makela M.R."/>
            <person name="Barry K."/>
            <person name="Chovatia M."/>
            <person name="Clum A."/>
            <person name="Daum C."/>
            <person name="Haridas S."/>
            <person name="He G."/>
            <person name="LaButti K."/>
            <person name="Lipzen A."/>
            <person name="Riley R."/>
            <person name="Salamov A."/>
            <person name="Simmons B.A."/>
            <person name="Magnuson J.K."/>
            <person name="Henrissat B."/>
            <person name="Mortensen U.H."/>
            <person name="Larsen T.O."/>
            <person name="Devries R.P."/>
            <person name="Grigoriev I.V."/>
            <person name="Machida M."/>
            <person name="Baker S.E."/>
            <person name="Andersen M.R."/>
            <person name="Cantor M.N."/>
            <person name="Hua S.X."/>
        </authorList>
    </citation>
    <scope>NUCLEOTIDE SEQUENCE [LARGE SCALE GENOMIC DNA]</scope>
    <source>
        <strain evidence="4 5">CBS 117616</strain>
    </source>
</reference>
<dbReference type="InterPro" id="IPR001878">
    <property type="entry name" value="Znf_CCHC"/>
</dbReference>
<dbReference type="EMBL" id="ML735736">
    <property type="protein sequence ID" value="KAE8417600.1"/>
    <property type="molecule type" value="Genomic_DNA"/>
</dbReference>
<feature type="domain" description="CCHC-type" evidence="3">
    <location>
        <begin position="10"/>
        <end position="26"/>
    </location>
</feature>
<keyword evidence="1" id="KW-0479">Metal-binding</keyword>
<keyword evidence="5" id="KW-1185">Reference proteome</keyword>
<evidence type="ECO:0000259" key="3">
    <source>
        <dbReference type="PROSITE" id="PS50158"/>
    </source>
</evidence>
<keyword evidence="1" id="KW-0862">Zinc</keyword>